<dbReference type="Pfam" id="PF21797">
    <property type="entry name" value="CycT2-like_C"/>
    <property type="match status" value="1"/>
</dbReference>
<accession>A0ABD2QC92</accession>
<name>A0ABD2QC92_9PLAT</name>
<organism evidence="3 4">
    <name type="scientific">Cichlidogyrus casuarinus</name>
    <dbReference type="NCBI Taxonomy" id="1844966"/>
    <lineage>
        <taxon>Eukaryota</taxon>
        <taxon>Metazoa</taxon>
        <taxon>Spiralia</taxon>
        <taxon>Lophotrochozoa</taxon>
        <taxon>Platyhelminthes</taxon>
        <taxon>Monogenea</taxon>
        <taxon>Monopisthocotylea</taxon>
        <taxon>Dactylogyridea</taxon>
        <taxon>Ancyrocephalidae</taxon>
        <taxon>Cichlidogyrus</taxon>
    </lineage>
</organism>
<keyword evidence="4" id="KW-1185">Reference proteome</keyword>
<feature type="region of interest" description="Disordered" evidence="2">
    <location>
        <begin position="211"/>
        <end position="265"/>
    </location>
</feature>
<keyword evidence="1" id="KW-0195">Cyclin</keyword>
<feature type="compositionally biased region" description="Polar residues" evidence="2">
    <location>
        <begin position="254"/>
        <end position="264"/>
    </location>
</feature>
<evidence type="ECO:0000256" key="2">
    <source>
        <dbReference type="SAM" id="MobiDB-lite"/>
    </source>
</evidence>
<dbReference type="SUPFAM" id="SSF47954">
    <property type="entry name" value="Cyclin-like"/>
    <property type="match status" value="2"/>
</dbReference>
<dbReference type="EMBL" id="JBJKFK010000448">
    <property type="protein sequence ID" value="KAL3317008.1"/>
    <property type="molecule type" value="Genomic_DNA"/>
</dbReference>
<gene>
    <name evidence="3" type="primary">CCNT2</name>
    <name evidence="3" type="ORF">Ciccas_004345</name>
</gene>
<evidence type="ECO:0000313" key="4">
    <source>
        <dbReference type="Proteomes" id="UP001626550"/>
    </source>
</evidence>
<reference evidence="3 4" key="1">
    <citation type="submission" date="2024-11" db="EMBL/GenBank/DDBJ databases">
        <title>Adaptive evolution of stress response genes in parasites aligns with host niche diversity.</title>
        <authorList>
            <person name="Hahn C."/>
            <person name="Resl P."/>
        </authorList>
    </citation>
    <scope>NUCLEOTIDE SEQUENCE [LARGE SCALE GENOMIC DNA]</scope>
    <source>
        <strain evidence="3">EGGRZ-B1_66</strain>
        <tissue evidence="3">Body</tissue>
    </source>
</reference>
<dbReference type="Proteomes" id="UP001626550">
    <property type="component" value="Unassembled WGS sequence"/>
</dbReference>
<comment type="caution">
    <text evidence="3">The sequence shown here is derived from an EMBL/GenBank/DDBJ whole genome shotgun (WGS) entry which is preliminary data.</text>
</comment>
<evidence type="ECO:0000256" key="1">
    <source>
        <dbReference type="ARBA" id="ARBA00023127"/>
    </source>
</evidence>
<dbReference type="Gene3D" id="1.10.472.10">
    <property type="entry name" value="Cyclin-like"/>
    <property type="match status" value="2"/>
</dbReference>
<sequence length="277" mass="31922">MHHLYEHFSPDTLKPILVAITSFYIACKTEDFSRKLSMLIKAAYDTLRKPMPNESSQMYKRIVHNIHALEAAILMLIGFRTLEVKQPHVILVNAIKAHQFPKEIAHTSYYICTNILHLTPLVLTHSSEAIAAAALYIAAKWNSTAMEVSHGEWFHAIDKDLTLREIKQISEDFTRCYQICDMRIREQLKHTLKAKKLERLQKIEVNRIRQDKRVNDCQGNQAPDPKRPKHDKAFPDSTTNQAGAYDSQVWKPGYNQQSTGQVRNPTHAVKNDLHNLF</sequence>
<dbReference type="InterPro" id="IPR043198">
    <property type="entry name" value="Cyclin/Ssn8"/>
</dbReference>
<proteinExistence type="predicted"/>
<protein>
    <submittedName>
        <fullName evidence="3">Cyclin-T2</fullName>
    </submittedName>
</protein>
<dbReference type="InterPro" id="IPR036915">
    <property type="entry name" value="Cyclin-like_sf"/>
</dbReference>
<dbReference type="AlphaFoldDB" id="A0ABD2QC92"/>
<evidence type="ECO:0000313" key="3">
    <source>
        <dbReference type="EMBL" id="KAL3317008.1"/>
    </source>
</evidence>
<dbReference type="PANTHER" id="PTHR10026">
    <property type="entry name" value="CYCLIN"/>
    <property type="match status" value="1"/>
</dbReference>